<comment type="caution">
    <text evidence="4">The sequence shown here is derived from an EMBL/GenBank/DDBJ whole genome shotgun (WGS) entry which is preliminary data.</text>
</comment>
<sequence length="348" mass="37621">MKTYIGSTCPVCHQPFAEGDDIVVCPDCGTPYHRACWPKDNVCVHAAEHAAGFEWQPDAPAAAEDGEPACPNCGAHNPPGAHYCNHCGVPLPEHPESPDNPRNITEDGPGRPIYENPDYESRHGAAYQSQGGNAGPAGHTAQPDDAYAPFGAGMYQKVLGPEDPIDGIKARDWSTFLGNSSIYYLLQFYRMQETGRKISTNFGALLLGPIYFFYRKMWKEGAVFAAVDLLLTLPVYLTMLVVSNAAITSGMPTGWLIAAMNITSVLSWVVMVGRSLAANYLYHRTCLHRIQAIEAQNLAPQPRQDALALRGGTCLPAALGYVAFCFAVAFVLMLLGVDPIAVTTLFGI</sequence>
<keyword evidence="2" id="KW-0812">Transmembrane</keyword>
<gene>
    <name evidence="4" type="ORF">H9945_00830</name>
</gene>
<keyword evidence="2" id="KW-1133">Transmembrane helix</keyword>
<reference evidence="4" key="1">
    <citation type="journal article" date="2021" name="PeerJ">
        <title>Extensive microbial diversity within the chicken gut microbiome revealed by metagenomics and culture.</title>
        <authorList>
            <person name="Gilroy R."/>
            <person name="Ravi A."/>
            <person name="Getino M."/>
            <person name="Pursley I."/>
            <person name="Horton D.L."/>
            <person name="Alikhan N.F."/>
            <person name="Baker D."/>
            <person name="Gharbi K."/>
            <person name="Hall N."/>
            <person name="Watson M."/>
            <person name="Adriaenssens E.M."/>
            <person name="Foster-Nyarko E."/>
            <person name="Jarju S."/>
            <person name="Secka A."/>
            <person name="Antonio M."/>
            <person name="Oren A."/>
            <person name="Chaudhuri R.R."/>
            <person name="La Ragione R."/>
            <person name="Hildebrand F."/>
            <person name="Pallen M.J."/>
        </authorList>
    </citation>
    <scope>NUCLEOTIDE SEQUENCE</scope>
    <source>
        <strain evidence="4">ChiBcec8-13705</strain>
    </source>
</reference>
<evidence type="ECO:0000313" key="5">
    <source>
        <dbReference type="Proteomes" id="UP000886803"/>
    </source>
</evidence>
<dbReference type="Pfam" id="PF10947">
    <property type="entry name" value="DUF2628"/>
    <property type="match status" value="1"/>
</dbReference>
<organism evidence="4 5">
    <name type="scientific">Candidatus Gemmiger avicola</name>
    <dbReference type="NCBI Taxonomy" id="2838605"/>
    <lineage>
        <taxon>Bacteria</taxon>
        <taxon>Bacillati</taxon>
        <taxon>Bacillota</taxon>
        <taxon>Clostridia</taxon>
        <taxon>Eubacteriales</taxon>
        <taxon>Gemmiger</taxon>
    </lineage>
</organism>
<keyword evidence="2" id="KW-0472">Membrane</keyword>
<dbReference type="Proteomes" id="UP000886803">
    <property type="component" value="Unassembled WGS sequence"/>
</dbReference>
<evidence type="ECO:0000259" key="3">
    <source>
        <dbReference type="Pfam" id="PF13240"/>
    </source>
</evidence>
<dbReference type="Pfam" id="PF14446">
    <property type="entry name" value="Prok-RING_1"/>
    <property type="match status" value="1"/>
</dbReference>
<feature type="domain" description="Zinc-ribbon" evidence="3">
    <location>
        <begin position="70"/>
        <end position="88"/>
    </location>
</feature>
<dbReference type="EMBL" id="DWYG01000009">
    <property type="protein sequence ID" value="HJB41024.1"/>
    <property type="molecule type" value="Genomic_DNA"/>
</dbReference>
<reference evidence="4" key="2">
    <citation type="submission" date="2021-04" db="EMBL/GenBank/DDBJ databases">
        <authorList>
            <person name="Gilroy R."/>
        </authorList>
    </citation>
    <scope>NUCLEOTIDE SEQUENCE</scope>
    <source>
        <strain evidence="4">ChiBcec8-13705</strain>
    </source>
</reference>
<feature type="transmembrane region" description="Helical" evidence="2">
    <location>
        <begin position="221"/>
        <end position="242"/>
    </location>
</feature>
<dbReference type="InterPro" id="IPR024399">
    <property type="entry name" value="DUF2628"/>
</dbReference>
<dbReference type="Pfam" id="PF13240">
    <property type="entry name" value="Zn_Ribbon_1"/>
    <property type="match status" value="1"/>
</dbReference>
<dbReference type="InterPro" id="IPR026870">
    <property type="entry name" value="Zinc_ribbon_dom"/>
</dbReference>
<protein>
    <submittedName>
        <fullName evidence="4">DUF2628 domain-containing protein</fullName>
    </submittedName>
</protein>
<feature type="transmembrane region" description="Helical" evidence="2">
    <location>
        <begin position="318"/>
        <end position="337"/>
    </location>
</feature>
<accession>A0A9D2M5F4</accession>
<dbReference type="AlphaFoldDB" id="A0A9D2M5F4"/>
<evidence type="ECO:0000256" key="1">
    <source>
        <dbReference type="SAM" id="MobiDB-lite"/>
    </source>
</evidence>
<dbReference type="CDD" id="cd15489">
    <property type="entry name" value="PHD_SF"/>
    <property type="match status" value="1"/>
</dbReference>
<dbReference type="InterPro" id="IPR039522">
    <property type="entry name" value="RING_finger_1_prok"/>
</dbReference>
<feature type="compositionally biased region" description="Basic and acidic residues" evidence="1">
    <location>
        <begin position="95"/>
        <end position="109"/>
    </location>
</feature>
<feature type="transmembrane region" description="Helical" evidence="2">
    <location>
        <begin position="254"/>
        <end position="273"/>
    </location>
</feature>
<name>A0A9D2M5F4_9FIRM</name>
<proteinExistence type="predicted"/>
<feature type="region of interest" description="Disordered" evidence="1">
    <location>
        <begin position="95"/>
        <end position="140"/>
    </location>
</feature>
<evidence type="ECO:0000256" key="2">
    <source>
        <dbReference type="SAM" id="Phobius"/>
    </source>
</evidence>
<evidence type="ECO:0000313" key="4">
    <source>
        <dbReference type="EMBL" id="HJB41024.1"/>
    </source>
</evidence>